<gene>
    <name evidence="14" type="ORF">SAMN05216243_1372</name>
</gene>
<keyword evidence="3" id="KW-0597">Phosphoprotein</keyword>
<dbReference type="GO" id="GO:0000155">
    <property type="term" value="F:phosphorelay sensor kinase activity"/>
    <property type="evidence" value="ECO:0007669"/>
    <property type="project" value="InterPro"/>
</dbReference>
<feature type="domain" description="HAMP" evidence="13">
    <location>
        <begin position="321"/>
        <end position="373"/>
    </location>
</feature>
<keyword evidence="10" id="KW-0902">Two-component regulatory system</keyword>
<evidence type="ECO:0000256" key="10">
    <source>
        <dbReference type="ARBA" id="ARBA00023012"/>
    </source>
</evidence>
<organism evidence="14 15">
    <name type="scientific">Sediminibacillus albus</name>
    <dbReference type="NCBI Taxonomy" id="407036"/>
    <lineage>
        <taxon>Bacteria</taxon>
        <taxon>Bacillati</taxon>
        <taxon>Bacillota</taxon>
        <taxon>Bacilli</taxon>
        <taxon>Bacillales</taxon>
        <taxon>Bacillaceae</taxon>
        <taxon>Sediminibacillus</taxon>
    </lineage>
</organism>
<dbReference type="InterPro" id="IPR003594">
    <property type="entry name" value="HATPase_dom"/>
</dbReference>
<feature type="transmembrane region" description="Helical" evidence="12">
    <location>
        <begin position="301"/>
        <end position="319"/>
    </location>
</feature>
<sequence length="606" mass="69130">MNKLLRAIQTNSLFVKMFLVMVISIISVTVLITFSTIRMSNNLFMETFSITNTKVLNQIKQQFESYSYSVVYTTINVQNNGTIKRLLTKENVSSLEASNSFYTIKEQMDRMFSHNPSDANMIVLGKNNQLFNMKYINWSVSADALIDHPITKNSNQHPNEILYQFVSEGDFTNGRPMIVATKALTERSTENVYGYLYIPIRERDLREFYEGYTSEGNSVLVMNGRGEIISSNQQELIGQTSQKLLAAAKETEENGIEYKDVHVLDKDYLLLTSALPALDMYLVNLVDQELVIDNLVDRREIVLISIAIVLLAVGIVFIISRRMTTSLRRLVKQISNMAKYDFNKPVAASGGYEARKLANAFNYMLNELQEHVDNLIKAQRKQRKSELEALQHQINPHFLYNTLTSVKFLVKENKKAEALETIDALIPLLQNALGNVDETITVEQEVTNIKNYVQINQTRYGDRIKVNTLISPDCLHYHLPKLVIQPFIENAFFHAFTEKKQGFIQILIAERDDRLVCEVVDTGDGMQVNKMQGNKGKRQLFSGIGVRNVHERIQLLFGKEYGIEVSSELNKGTKVKIILPIIDENDKNNTISKDNTKTRFLGGENF</sequence>
<dbReference type="RefSeq" id="WP_093212425.1">
    <property type="nucleotide sequence ID" value="NZ_FNFL01000002.1"/>
</dbReference>
<dbReference type="InterPro" id="IPR010559">
    <property type="entry name" value="Sig_transdc_His_kin_internal"/>
</dbReference>
<feature type="transmembrane region" description="Helical" evidence="12">
    <location>
        <begin position="13"/>
        <end position="34"/>
    </location>
</feature>
<dbReference type="InterPro" id="IPR050640">
    <property type="entry name" value="Bact_2-comp_sensor_kinase"/>
</dbReference>
<keyword evidence="7 14" id="KW-0418">Kinase</keyword>
<dbReference type="Pfam" id="PF06580">
    <property type="entry name" value="His_kinase"/>
    <property type="match status" value="1"/>
</dbReference>
<evidence type="ECO:0000313" key="14">
    <source>
        <dbReference type="EMBL" id="SDJ97062.1"/>
    </source>
</evidence>
<dbReference type="SMART" id="SM00304">
    <property type="entry name" value="HAMP"/>
    <property type="match status" value="1"/>
</dbReference>
<name>A0A1G8Y2L4_9BACI</name>
<comment type="subcellular location">
    <subcellularLocation>
        <location evidence="1">Cell membrane</location>
        <topology evidence="1">Multi-pass membrane protein</topology>
    </subcellularLocation>
</comment>
<proteinExistence type="predicted"/>
<evidence type="ECO:0000256" key="8">
    <source>
        <dbReference type="ARBA" id="ARBA00022840"/>
    </source>
</evidence>
<keyword evidence="5 12" id="KW-0812">Transmembrane</keyword>
<dbReference type="OrthoDB" id="9776552at2"/>
<accession>A0A1G8Y2L4</accession>
<evidence type="ECO:0000256" key="11">
    <source>
        <dbReference type="ARBA" id="ARBA00023136"/>
    </source>
</evidence>
<keyword evidence="6" id="KW-0547">Nucleotide-binding</keyword>
<dbReference type="Proteomes" id="UP000198694">
    <property type="component" value="Unassembled WGS sequence"/>
</dbReference>
<evidence type="ECO:0000256" key="12">
    <source>
        <dbReference type="SAM" id="Phobius"/>
    </source>
</evidence>
<keyword evidence="11 12" id="KW-0472">Membrane</keyword>
<keyword evidence="4" id="KW-0808">Transferase</keyword>
<reference evidence="14 15" key="1">
    <citation type="submission" date="2016-10" db="EMBL/GenBank/DDBJ databases">
        <authorList>
            <person name="de Groot N.N."/>
        </authorList>
    </citation>
    <scope>NUCLEOTIDE SEQUENCE [LARGE SCALE GENOMIC DNA]</scope>
    <source>
        <strain evidence="14 15">CGMCC 1.6502</strain>
    </source>
</reference>
<dbReference type="SUPFAM" id="SSF158472">
    <property type="entry name" value="HAMP domain-like"/>
    <property type="match status" value="1"/>
</dbReference>
<keyword evidence="9 12" id="KW-1133">Transmembrane helix</keyword>
<evidence type="ECO:0000313" key="15">
    <source>
        <dbReference type="Proteomes" id="UP000198694"/>
    </source>
</evidence>
<dbReference type="CDD" id="cd06225">
    <property type="entry name" value="HAMP"/>
    <property type="match status" value="1"/>
</dbReference>
<evidence type="ECO:0000256" key="1">
    <source>
        <dbReference type="ARBA" id="ARBA00004651"/>
    </source>
</evidence>
<evidence type="ECO:0000256" key="6">
    <source>
        <dbReference type="ARBA" id="ARBA00022741"/>
    </source>
</evidence>
<dbReference type="Gene3D" id="3.30.565.10">
    <property type="entry name" value="Histidine kinase-like ATPase, C-terminal domain"/>
    <property type="match status" value="1"/>
</dbReference>
<dbReference type="PANTHER" id="PTHR34220">
    <property type="entry name" value="SENSOR HISTIDINE KINASE YPDA"/>
    <property type="match status" value="1"/>
</dbReference>
<dbReference type="InterPro" id="IPR036890">
    <property type="entry name" value="HATPase_C_sf"/>
</dbReference>
<evidence type="ECO:0000256" key="2">
    <source>
        <dbReference type="ARBA" id="ARBA00022475"/>
    </source>
</evidence>
<protein>
    <submittedName>
        <fullName evidence="14">Sensor histidine kinase YesM</fullName>
    </submittedName>
</protein>
<dbReference type="Pfam" id="PF00672">
    <property type="entry name" value="HAMP"/>
    <property type="match status" value="1"/>
</dbReference>
<evidence type="ECO:0000259" key="13">
    <source>
        <dbReference type="PROSITE" id="PS50885"/>
    </source>
</evidence>
<dbReference type="Gene3D" id="6.10.340.10">
    <property type="match status" value="1"/>
</dbReference>
<dbReference type="PANTHER" id="PTHR34220:SF11">
    <property type="entry name" value="SENSOR PROTEIN KINASE HPTS"/>
    <property type="match status" value="1"/>
</dbReference>
<dbReference type="PROSITE" id="PS50885">
    <property type="entry name" value="HAMP"/>
    <property type="match status" value="1"/>
</dbReference>
<dbReference type="AlphaFoldDB" id="A0A1G8Y2L4"/>
<dbReference type="Pfam" id="PF02518">
    <property type="entry name" value="HATPase_c"/>
    <property type="match status" value="1"/>
</dbReference>
<dbReference type="GO" id="GO:0005886">
    <property type="term" value="C:plasma membrane"/>
    <property type="evidence" value="ECO:0007669"/>
    <property type="project" value="UniProtKB-SubCell"/>
</dbReference>
<evidence type="ECO:0000256" key="4">
    <source>
        <dbReference type="ARBA" id="ARBA00022679"/>
    </source>
</evidence>
<dbReference type="STRING" id="407036.SAMN05216243_1372"/>
<evidence type="ECO:0000256" key="7">
    <source>
        <dbReference type="ARBA" id="ARBA00022777"/>
    </source>
</evidence>
<dbReference type="SUPFAM" id="SSF55874">
    <property type="entry name" value="ATPase domain of HSP90 chaperone/DNA topoisomerase II/histidine kinase"/>
    <property type="match status" value="1"/>
</dbReference>
<evidence type="ECO:0000256" key="5">
    <source>
        <dbReference type="ARBA" id="ARBA00022692"/>
    </source>
</evidence>
<keyword evidence="2" id="KW-1003">Cell membrane</keyword>
<keyword evidence="15" id="KW-1185">Reference proteome</keyword>
<dbReference type="GO" id="GO:0005524">
    <property type="term" value="F:ATP binding"/>
    <property type="evidence" value="ECO:0007669"/>
    <property type="project" value="UniProtKB-KW"/>
</dbReference>
<evidence type="ECO:0000256" key="9">
    <source>
        <dbReference type="ARBA" id="ARBA00022989"/>
    </source>
</evidence>
<dbReference type="EMBL" id="FNFL01000002">
    <property type="protein sequence ID" value="SDJ97062.1"/>
    <property type="molecule type" value="Genomic_DNA"/>
</dbReference>
<dbReference type="InterPro" id="IPR003660">
    <property type="entry name" value="HAMP_dom"/>
</dbReference>
<keyword evidence="8" id="KW-0067">ATP-binding</keyword>
<evidence type="ECO:0000256" key="3">
    <source>
        <dbReference type="ARBA" id="ARBA00022553"/>
    </source>
</evidence>